<name>A0ABP0AZX7_9PEZI</name>
<proteinExistence type="predicted"/>
<feature type="region of interest" description="Disordered" evidence="1">
    <location>
        <begin position="70"/>
        <end position="92"/>
    </location>
</feature>
<evidence type="ECO:0000313" key="2">
    <source>
        <dbReference type="EMBL" id="CAK7212824.1"/>
    </source>
</evidence>
<feature type="region of interest" description="Disordered" evidence="1">
    <location>
        <begin position="195"/>
        <end position="234"/>
    </location>
</feature>
<evidence type="ECO:0000313" key="3">
    <source>
        <dbReference type="Proteomes" id="UP001642482"/>
    </source>
</evidence>
<organism evidence="2 3">
    <name type="scientific">Sporothrix eucalyptigena</name>
    <dbReference type="NCBI Taxonomy" id="1812306"/>
    <lineage>
        <taxon>Eukaryota</taxon>
        <taxon>Fungi</taxon>
        <taxon>Dikarya</taxon>
        <taxon>Ascomycota</taxon>
        <taxon>Pezizomycotina</taxon>
        <taxon>Sordariomycetes</taxon>
        <taxon>Sordariomycetidae</taxon>
        <taxon>Ophiostomatales</taxon>
        <taxon>Ophiostomataceae</taxon>
        <taxon>Sporothrix</taxon>
    </lineage>
</organism>
<reference evidence="2 3" key="1">
    <citation type="submission" date="2024-01" db="EMBL/GenBank/DDBJ databases">
        <authorList>
            <person name="Allen C."/>
            <person name="Tagirdzhanova G."/>
        </authorList>
    </citation>
    <scope>NUCLEOTIDE SEQUENCE [LARGE SCALE GENOMIC DNA]</scope>
</reference>
<dbReference type="Proteomes" id="UP001642482">
    <property type="component" value="Unassembled WGS sequence"/>
</dbReference>
<gene>
    <name evidence="2" type="ORF">SEUCBS140593_001638</name>
</gene>
<protein>
    <submittedName>
        <fullName evidence="2">Uncharacterized protein</fullName>
    </submittedName>
</protein>
<comment type="caution">
    <text evidence="2">The sequence shown here is derived from an EMBL/GenBank/DDBJ whole genome shotgun (WGS) entry which is preliminary data.</text>
</comment>
<dbReference type="EMBL" id="CAWUHD010000010">
    <property type="protein sequence ID" value="CAK7212824.1"/>
    <property type="molecule type" value="Genomic_DNA"/>
</dbReference>
<accession>A0ABP0AZX7</accession>
<sequence>MSAQKNNILAELDIDNLQNSGLAGPSDVPGFLRLHKRRLHVSSDSEHGDLALERADTIWSAWKNWPATGPQRDLLPDNQDTDGGGSSRNNDSGGLLVPFLDFVVGRVVPTYAVDVDSRHDDDAWAACLDACGVNDALKTAIMDPTFRCIRQTESCRWWLRDTLTMRYAGLEEIQRASLQRATDIRLAIDDTDGTITLGGRENNRRSGAPGKSRSSAQSAATPSHHRQLSLSEVQQAAAPGVSKRHWSRDTANEVANKPNHVILYKGMDQARLDGFWRQNADANNNHDDDDDGDLGNWRVETLLSFPPTNFSGQHALFYFMPDARVAEYYAAYAKRRSSCESVVVVAVTIKTADLHELEEMNDETGAAKTFRLYYPSPHWKQLVWRSKNARAFPKPLRKYRDAVLLIGTATKGAQRSFQSMATWEEITSDNVLRIPESNPNPAIQYVFHAETGGEFLRKSAQFEVFPMSNADAAAVVVPDE</sequence>
<feature type="compositionally biased region" description="Polar residues" evidence="1">
    <location>
        <begin position="212"/>
        <end position="221"/>
    </location>
</feature>
<keyword evidence="3" id="KW-1185">Reference proteome</keyword>
<evidence type="ECO:0000256" key="1">
    <source>
        <dbReference type="SAM" id="MobiDB-lite"/>
    </source>
</evidence>